<evidence type="ECO:0000313" key="1">
    <source>
        <dbReference type="EMBL" id="VAW78999.1"/>
    </source>
</evidence>
<protein>
    <submittedName>
        <fullName evidence="1">Uncharacterized protein</fullName>
    </submittedName>
</protein>
<sequence length="199" mass="22617">MRLMRRISLLLLAAFATLGALLGLNLYTYARLTDELPVARLSFQPVAPQQYRVELRSGDFCNVQTFLLYGDEWRIDAHFLKWKPWANLLGLDARYRLDRLSGRYRDVRQENDNPHIAWALSDPPLLESVIADGGWLAGLSPLDTVFGSSVYQTIEPGYEYTVYRAQSGLLVRKQQLATIYRRGSRLVIPINKPCADKGG</sequence>
<organism evidence="1">
    <name type="scientific">hydrothermal vent metagenome</name>
    <dbReference type="NCBI Taxonomy" id="652676"/>
    <lineage>
        <taxon>unclassified sequences</taxon>
        <taxon>metagenomes</taxon>
        <taxon>ecological metagenomes</taxon>
    </lineage>
</organism>
<name>A0A3B0YXT1_9ZZZZ</name>
<proteinExistence type="predicted"/>
<reference evidence="1" key="1">
    <citation type="submission" date="2018-06" db="EMBL/GenBank/DDBJ databases">
        <authorList>
            <person name="Zhirakovskaya E."/>
        </authorList>
    </citation>
    <scope>NUCLEOTIDE SEQUENCE</scope>
</reference>
<accession>A0A3B0YXT1</accession>
<gene>
    <name evidence="1" type="ORF">MNBD_GAMMA14-264</name>
</gene>
<dbReference type="EMBL" id="UOFM01000291">
    <property type="protein sequence ID" value="VAW78999.1"/>
    <property type="molecule type" value="Genomic_DNA"/>
</dbReference>
<dbReference type="AlphaFoldDB" id="A0A3B0YXT1"/>